<dbReference type="Proteomes" id="UP000194450">
    <property type="component" value="Unassembled WGS sequence"/>
</dbReference>
<accession>A0A1Y6EXV3</accession>
<keyword evidence="3" id="KW-1185">Reference proteome</keyword>
<keyword evidence="1" id="KW-0812">Transmembrane</keyword>
<gene>
    <name evidence="2" type="ORF">SAMN06297229_1185</name>
</gene>
<dbReference type="OrthoDB" id="8479348at2"/>
<evidence type="ECO:0000313" key="3">
    <source>
        <dbReference type="Proteomes" id="UP000194450"/>
    </source>
</evidence>
<keyword evidence="1" id="KW-1133">Transmembrane helix</keyword>
<name>A0A1Y6EXV3_9GAMM</name>
<evidence type="ECO:0000256" key="1">
    <source>
        <dbReference type="SAM" id="Phobius"/>
    </source>
</evidence>
<dbReference type="RefSeq" id="WP_086434288.1">
    <property type="nucleotide sequence ID" value="NZ_FXWH01000001.1"/>
</dbReference>
<protein>
    <submittedName>
        <fullName evidence="2">Uncharacterized protein</fullName>
    </submittedName>
</protein>
<feature type="transmembrane region" description="Helical" evidence="1">
    <location>
        <begin position="80"/>
        <end position="104"/>
    </location>
</feature>
<keyword evidence="1" id="KW-0472">Membrane</keyword>
<organism evidence="2 3">
    <name type="scientific">Pseudidiomarina planktonica</name>
    <dbReference type="NCBI Taxonomy" id="1323738"/>
    <lineage>
        <taxon>Bacteria</taxon>
        <taxon>Pseudomonadati</taxon>
        <taxon>Pseudomonadota</taxon>
        <taxon>Gammaproteobacteria</taxon>
        <taxon>Alteromonadales</taxon>
        <taxon>Idiomarinaceae</taxon>
        <taxon>Pseudidiomarina</taxon>
    </lineage>
</organism>
<proteinExistence type="predicted"/>
<reference evidence="3" key="1">
    <citation type="submission" date="2017-04" db="EMBL/GenBank/DDBJ databases">
        <authorList>
            <person name="Varghese N."/>
            <person name="Submissions S."/>
        </authorList>
    </citation>
    <scope>NUCLEOTIDE SEQUENCE [LARGE SCALE GENOMIC DNA]</scope>
</reference>
<feature type="transmembrane region" description="Helical" evidence="1">
    <location>
        <begin position="116"/>
        <end position="134"/>
    </location>
</feature>
<feature type="transmembrane region" description="Helical" evidence="1">
    <location>
        <begin position="146"/>
        <end position="165"/>
    </location>
</feature>
<dbReference type="EMBL" id="FXWH01000001">
    <property type="protein sequence ID" value="SMQ65113.1"/>
    <property type="molecule type" value="Genomic_DNA"/>
</dbReference>
<dbReference type="AlphaFoldDB" id="A0A1Y6EXV3"/>
<evidence type="ECO:0000313" key="2">
    <source>
        <dbReference type="EMBL" id="SMQ65113.1"/>
    </source>
</evidence>
<sequence>MNIKLKVTIGFLLVWVISSLTMVAGYPEVYSPYSFTVVIPVFLFYGMGVPEALIALIASLPNALLFWASTIPVMRGNAKVSRILIGISGLLMLISIGFLFMSYSYGVQYQGLEHTILIYLFNAILIGVIATVLVKNYRRPTINNSLLYSSLLFSWLGWCALPWLGEMM</sequence>
<feature type="transmembrane region" description="Helical" evidence="1">
    <location>
        <begin position="41"/>
        <end position="68"/>
    </location>
</feature>